<dbReference type="Proteomes" id="UP000478740">
    <property type="component" value="Unassembled WGS sequence"/>
</dbReference>
<name>A0A6L6IYE0_9RHOB</name>
<reference evidence="2 3" key="1">
    <citation type="submission" date="2019-11" db="EMBL/GenBank/DDBJ databases">
        <authorList>
            <person name="Dong K."/>
        </authorList>
    </citation>
    <scope>NUCLEOTIDE SEQUENCE [LARGE SCALE GENOMIC DNA]</scope>
    <source>
        <strain evidence="2 3">DK608</strain>
    </source>
</reference>
<gene>
    <name evidence="2" type="ORF">GL284_13390</name>
</gene>
<protein>
    <submittedName>
        <fullName evidence="2">Uncharacterized protein</fullName>
    </submittedName>
</protein>
<evidence type="ECO:0000313" key="2">
    <source>
        <dbReference type="EMBL" id="MTH65263.1"/>
    </source>
</evidence>
<evidence type="ECO:0000313" key="3">
    <source>
        <dbReference type="Proteomes" id="UP000478740"/>
    </source>
</evidence>
<dbReference type="EMBL" id="WMII01000012">
    <property type="protein sequence ID" value="MTH65263.1"/>
    <property type="molecule type" value="Genomic_DNA"/>
</dbReference>
<keyword evidence="3" id="KW-1185">Reference proteome</keyword>
<feature type="region of interest" description="Disordered" evidence="1">
    <location>
        <begin position="157"/>
        <end position="181"/>
    </location>
</feature>
<organism evidence="2 3">
    <name type="scientific">Paracoccus shanxieyensis</name>
    <dbReference type="NCBI Taxonomy" id="2675752"/>
    <lineage>
        <taxon>Bacteria</taxon>
        <taxon>Pseudomonadati</taxon>
        <taxon>Pseudomonadota</taxon>
        <taxon>Alphaproteobacteria</taxon>
        <taxon>Rhodobacterales</taxon>
        <taxon>Paracoccaceae</taxon>
        <taxon>Paracoccus</taxon>
    </lineage>
</organism>
<proteinExistence type="predicted"/>
<evidence type="ECO:0000256" key="1">
    <source>
        <dbReference type="SAM" id="MobiDB-lite"/>
    </source>
</evidence>
<dbReference type="RefSeq" id="WP_155045143.1">
    <property type="nucleotide sequence ID" value="NZ_WMIH01000012.1"/>
</dbReference>
<sequence length="181" mass="18978">MFLNIATKPVTSLLSNLLTPAPVAVTPVKDEPAKERGDLFDFSTQAVAKASATVETAAAQTAAATVQTVTQPEAVAPVQQPVVAVAAVVVPNAQPQSQTQPVSQPQPEPVVQRVVPVVSHDTPEIDLTDEERARALAISANQRERLLGLIAEVRSSVQDTQPKAGQETADAPAAKKVELRA</sequence>
<comment type="caution">
    <text evidence="2">The sequence shown here is derived from an EMBL/GenBank/DDBJ whole genome shotgun (WGS) entry which is preliminary data.</text>
</comment>
<dbReference type="AlphaFoldDB" id="A0A6L6IYE0"/>
<accession>A0A6L6IYE0</accession>